<reference evidence="4 5" key="1">
    <citation type="submission" date="2019-04" db="EMBL/GenBank/DDBJ databases">
        <title>Draft genome sequences of Streptomyces avermitilis ATCC 31267.</title>
        <authorList>
            <person name="Komaki H."/>
            <person name="Tamura T."/>
            <person name="Hosoyama A."/>
        </authorList>
    </citation>
    <scope>NUCLEOTIDE SEQUENCE [LARGE SCALE GENOMIC DNA]</scope>
    <source>
        <strain evidence="4 5">ATCC 31267</strain>
    </source>
</reference>
<evidence type="ECO:0000313" key="3">
    <source>
        <dbReference type="EMBL" id="GDY62008.1"/>
    </source>
</evidence>
<dbReference type="Proteomes" id="UP000302139">
    <property type="component" value="Unassembled WGS sequence"/>
</dbReference>
<comment type="caution">
    <text evidence="4">The sequence shown here is derived from an EMBL/GenBank/DDBJ whole genome shotgun (WGS) entry which is preliminary data.</text>
</comment>
<evidence type="ECO:0000313" key="6">
    <source>
        <dbReference type="Proteomes" id="UP000302139"/>
    </source>
</evidence>
<gene>
    <name evidence="3" type="ORF">SAV14893_014010</name>
    <name evidence="4" type="ORF">SAV31267_073700</name>
</gene>
<feature type="signal peptide" evidence="2">
    <location>
        <begin position="1"/>
        <end position="28"/>
    </location>
</feature>
<dbReference type="GeneID" id="43933261"/>
<protein>
    <recommendedName>
        <fullName evidence="7">Secreted protein</fullName>
    </recommendedName>
</protein>
<evidence type="ECO:0008006" key="7">
    <source>
        <dbReference type="Google" id="ProtNLM"/>
    </source>
</evidence>
<dbReference type="EMBL" id="BJHY01000001">
    <property type="protein sequence ID" value="GDY77885.1"/>
    <property type="molecule type" value="Genomic_DNA"/>
</dbReference>
<keyword evidence="2" id="KW-0732">Signal</keyword>
<sequence length="72" mass="6830">MRAAAPCTAAGSLLLTGLAAAPAGGVPAAPGDPELRGTVTVPLDHARPGGMPAGGCQASPATSSATDLRRPV</sequence>
<name>A0A4D4N2I8_STRAX</name>
<dbReference type="AlphaFoldDB" id="A0A4D4N2I8"/>
<evidence type="ECO:0000256" key="2">
    <source>
        <dbReference type="SAM" id="SignalP"/>
    </source>
</evidence>
<feature type="chain" id="PRO_5036117974" description="Secreted protein" evidence="2">
    <location>
        <begin position="29"/>
        <end position="72"/>
    </location>
</feature>
<evidence type="ECO:0000313" key="4">
    <source>
        <dbReference type="EMBL" id="GDY77885.1"/>
    </source>
</evidence>
<dbReference type="Proteomes" id="UP000299211">
    <property type="component" value="Unassembled WGS sequence"/>
</dbReference>
<reference evidence="3 6" key="2">
    <citation type="submission" date="2019-04" db="EMBL/GenBank/DDBJ databases">
        <title>Draft genome sequences of Streptomyces avermitilis NBRC 14893.</title>
        <authorList>
            <person name="Komaki H."/>
            <person name="Tamura T."/>
            <person name="Hosoyama A."/>
        </authorList>
    </citation>
    <scope>NUCLEOTIDE SEQUENCE [LARGE SCALE GENOMIC DNA]</scope>
    <source>
        <strain evidence="3 6">NBRC 14893</strain>
    </source>
</reference>
<evidence type="ECO:0000313" key="5">
    <source>
        <dbReference type="Proteomes" id="UP000299211"/>
    </source>
</evidence>
<accession>A0A4D4N2I8</accession>
<organism evidence="4 5">
    <name type="scientific">Streptomyces avermitilis</name>
    <dbReference type="NCBI Taxonomy" id="33903"/>
    <lineage>
        <taxon>Bacteria</taxon>
        <taxon>Bacillati</taxon>
        <taxon>Actinomycetota</taxon>
        <taxon>Actinomycetes</taxon>
        <taxon>Kitasatosporales</taxon>
        <taxon>Streptomycetaceae</taxon>
        <taxon>Streptomyces</taxon>
    </lineage>
</organism>
<evidence type="ECO:0000256" key="1">
    <source>
        <dbReference type="SAM" id="MobiDB-lite"/>
    </source>
</evidence>
<feature type="region of interest" description="Disordered" evidence="1">
    <location>
        <begin position="44"/>
        <end position="72"/>
    </location>
</feature>
<proteinExistence type="predicted"/>
<dbReference type="EMBL" id="BJHX01000001">
    <property type="protein sequence ID" value="GDY62008.1"/>
    <property type="molecule type" value="Genomic_DNA"/>
</dbReference>
<dbReference type="RefSeq" id="WP_042492952.1">
    <property type="nucleotide sequence ID" value="NZ_BAABTN010000005.1"/>
</dbReference>